<dbReference type="CDD" id="cd01657">
    <property type="entry name" value="Ribosomal_L7_archeal_euk"/>
    <property type="match status" value="1"/>
</dbReference>
<dbReference type="InterPro" id="IPR012988">
    <property type="entry name" value="Ribosomal_uL30_N_euk"/>
</dbReference>
<name>A0AAV8V0T2_9RHOD</name>
<gene>
    <name evidence="6" type="ORF">NDN08_007579</name>
</gene>
<dbReference type="FunFam" id="3.30.1390.20:FF:000003">
    <property type="entry name" value="60S ribosomal protein L7"/>
    <property type="match status" value="1"/>
</dbReference>
<dbReference type="PROSITE" id="PS00634">
    <property type="entry name" value="RIBOSOMAL_L30"/>
    <property type="match status" value="1"/>
</dbReference>
<dbReference type="PANTHER" id="PTHR11524">
    <property type="entry name" value="60S RIBOSOMAL PROTEIN L7"/>
    <property type="match status" value="1"/>
</dbReference>
<evidence type="ECO:0000313" key="7">
    <source>
        <dbReference type="Proteomes" id="UP001157974"/>
    </source>
</evidence>
<feature type="domain" description="Large ribosomal subunit protein uL30-like ferredoxin-like fold" evidence="4">
    <location>
        <begin position="82"/>
        <end position="131"/>
    </location>
</feature>
<reference evidence="6 7" key="1">
    <citation type="journal article" date="2023" name="Nat. Commun.">
        <title>Origin of minicircular mitochondrial genomes in red algae.</title>
        <authorList>
            <person name="Lee Y."/>
            <person name="Cho C.H."/>
            <person name="Lee Y.M."/>
            <person name="Park S.I."/>
            <person name="Yang J.H."/>
            <person name="West J.A."/>
            <person name="Bhattacharya D."/>
            <person name="Yoon H.S."/>
        </authorList>
    </citation>
    <scope>NUCLEOTIDE SEQUENCE [LARGE SCALE GENOMIC DNA]</scope>
    <source>
        <strain evidence="6 7">CCMP1338</strain>
        <tissue evidence="6">Whole cell</tissue>
    </source>
</reference>
<dbReference type="InterPro" id="IPR036919">
    <property type="entry name" value="Ribo_uL30_ferredoxin-like_sf"/>
</dbReference>
<dbReference type="GO" id="GO:0022625">
    <property type="term" value="C:cytosolic large ribosomal subunit"/>
    <property type="evidence" value="ECO:0007669"/>
    <property type="project" value="TreeGrafter"/>
</dbReference>
<evidence type="ECO:0000259" key="5">
    <source>
        <dbReference type="Pfam" id="PF08079"/>
    </source>
</evidence>
<dbReference type="InterPro" id="IPR035808">
    <property type="entry name" value="Ribosomal_uL30_euk_arc"/>
</dbReference>
<keyword evidence="3" id="KW-0687">Ribonucleoprotein</keyword>
<dbReference type="GO" id="GO:0000463">
    <property type="term" value="P:maturation of LSU-rRNA from tricistronic rRNA transcript (SSU-rRNA, 5.8S rRNA, LSU-rRNA)"/>
    <property type="evidence" value="ECO:0007669"/>
    <property type="project" value="TreeGrafter"/>
</dbReference>
<dbReference type="Pfam" id="PF00327">
    <property type="entry name" value="Ribosomal_L30"/>
    <property type="match status" value="1"/>
</dbReference>
<comment type="similarity">
    <text evidence="1">Belongs to the universal ribosomal protein uL30 family.</text>
</comment>
<accession>A0AAV8V0T2</accession>
<dbReference type="GO" id="GO:0003723">
    <property type="term" value="F:RNA binding"/>
    <property type="evidence" value="ECO:0007669"/>
    <property type="project" value="InterPro"/>
</dbReference>
<dbReference type="InterPro" id="IPR016082">
    <property type="entry name" value="Ribosomal_uL30_ferredoxin-like"/>
</dbReference>
<dbReference type="Proteomes" id="UP001157974">
    <property type="component" value="Unassembled WGS sequence"/>
</dbReference>
<evidence type="ECO:0000256" key="3">
    <source>
        <dbReference type="ARBA" id="ARBA00023274"/>
    </source>
</evidence>
<keyword evidence="2" id="KW-0689">Ribosomal protein</keyword>
<dbReference type="InterPro" id="IPR039699">
    <property type="entry name" value="Ribosomal_uL30"/>
</dbReference>
<sequence>MVAKVPESHAKKAKRDEALAEALTVSLKEKKAKKKATRKEIKARGLKYAEEYAAAKQAVIDSTKKARSEGNIFVPEGPKLVFAVRIRGINGVAPKERKILQLLRLRQIHNGVFIKLNYATLRMLQRVEHYIAYGYPSLKLVKSLIYKRGFGKVGKPGAWSRIPLSDNQVVEANLGKFDILCMEDLVHEIYTVGPHFKEAANFIWPMKLSSPKGGFSKFSKLKHFTEGGDAGNREHYIAGLVGRMV</sequence>
<proteinExistence type="inferred from homology"/>
<evidence type="ECO:0000313" key="6">
    <source>
        <dbReference type="EMBL" id="KAJ8907468.1"/>
    </source>
</evidence>
<evidence type="ECO:0000256" key="1">
    <source>
        <dbReference type="ARBA" id="ARBA00007594"/>
    </source>
</evidence>
<dbReference type="InterPro" id="IPR005998">
    <property type="entry name" value="Ribosomal_uL30_euk"/>
</dbReference>
<dbReference type="Gene3D" id="3.30.1390.20">
    <property type="entry name" value="Ribosomal protein L30, ferredoxin-like fold domain"/>
    <property type="match status" value="1"/>
</dbReference>
<keyword evidence="7" id="KW-1185">Reference proteome</keyword>
<organism evidence="6 7">
    <name type="scientific">Rhodosorus marinus</name>
    <dbReference type="NCBI Taxonomy" id="101924"/>
    <lineage>
        <taxon>Eukaryota</taxon>
        <taxon>Rhodophyta</taxon>
        <taxon>Stylonematophyceae</taxon>
        <taxon>Stylonematales</taxon>
        <taxon>Stylonemataceae</taxon>
        <taxon>Rhodosorus</taxon>
    </lineage>
</organism>
<dbReference type="InterPro" id="IPR018038">
    <property type="entry name" value="Ribosomal_uL30_CS"/>
</dbReference>
<evidence type="ECO:0008006" key="8">
    <source>
        <dbReference type="Google" id="ProtNLM"/>
    </source>
</evidence>
<dbReference type="Pfam" id="PF08079">
    <property type="entry name" value="Ribosomal_L30_N"/>
    <property type="match status" value="1"/>
</dbReference>
<dbReference type="EMBL" id="JAMWBK010000002">
    <property type="protein sequence ID" value="KAJ8907468.1"/>
    <property type="molecule type" value="Genomic_DNA"/>
</dbReference>
<dbReference type="NCBIfam" id="TIGR01310">
    <property type="entry name" value="uL30_euk"/>
    <property type="match status" value="1"/>
</dbReference>
<dbReference type="PANTHER" id="PTHR11524:SF16">
    <property type="entry name" value="LARGE RIBOSOMAL SUBUNIT PROTEIN UL30"/>
    <property type="match status" value="1"/>
</dbReference>
<feature type="domain" description="Large ribosomal subunit protein uL30 N-terminal eukaryotes" evidence="5">
    <location>
        <begin position="5"/>
        <end position="76"/>
    </location>
</feature>
<comment type="caution">
    <text evidence="6">The sequence shown here is derived from an EMBL/GenBank/DDBJ whole genome shotgun (WGS) entry which is preliminary data.</text>
</comment>
<evidence type="ECO:0000256" key="2">
    <source>
        <dbReference type="ARBA" id="ARBA00022980"/>
    </source>
</evidence>
<dbReference type="GO" id="GO:0003735">
    <property type="term" value="F:structural constituent of ribosome"/>
    <property type="evidence" value="ECO:0007669"/>
    <property type="project" value="TreeGrafter"/>
</dbReference>
<evidence type="ECO:0000259" key="4">
    <source>
        <dbReference type="Pfam" id="PF00327"/>
    </source>
</evidence>
<dbReference type="SUPFAM" id="SSF55129">
    <property type="entry name" value="Ribosomal protein L30p/L7e"/>
    <property type="match status" value="1"/>
</dbReference>
<protein>
    <recommendedName>
        <fullName evidence="8">60S ribosomal protein L7</fullName>
    </recommendedName>
</protein>
<dbReference type="AlphaFoldDB" id="A0AAV8V0T2"/>